<dbReference type="InterPro" id="IPR036976">
    <property type="entry name" value="RimM_N_sf"/>
</dbReference>
<dbReference type="InterPro" id="IPR056792">
    <property type="entry name" value="PRC_RimM"/>
</dbReference>
<dbReference type="GO" id="GO:0006364">
    <property type="term" value="P:rRNA processing"/>
    <property type="evidence" value="ECO:0007669"/>
    <property type="project" value="UniProtKB-UniRule"/>
</dbReference>
<comment type="subunit">
    <text evidence="5">Binds ribosomal protein uS19.</text>
</comment>
<dbReference type="GO" id="GO:0005737">
    <property type="term" value="C:cytoplasm"/>
    <property type="evidence" value="ECO:0007669"/>
    <property type="project" value="UniProtKB-SubCell"/>
</dbReference>
<evidence type="ECO:0000256" key="4">
    <source>
        <dbReference type="ARBA" id="ARBA00023186"/>
    </source>
</evidence>
<dbReference type="Gene3D" id="2.40.30.60">
    <property type="entry name" value="RimM"/>
    <property type="match status" value="1"/>
</dbReference>
<dbReference type="GO" id="GO:0005840">
    <property type="term" value="C:ribosome"/>
    <property type="evidence" value="ECO:0007669"/>
    <property type="project" value="InterPro"/>
</dbReference>
<keyword evidence="3 5" id="KW-0698">rRNA processing</keyword>
<feature type="domain" description="Ribosome maturation factor RimM PRC barrel" evidence="8">
    <location>
        <begin position="107"/>
        <end position="173"/>
    </location>
</feature>
<dbReference type="Gene3D" id="2.30.30.240">
    <property type="entry name" value="PRC-barrel domain"/>
    <property type="match status" value="1"/>
</dbReference>
<dbReference type="STRING" id="69395.AQ619_17460"/>
<sequence>MPLPMSPQPPVSLILVGRVAGGFGVRGDVKITTYTEDPKSLAGFKALLRQDGSHALTITSARVAKEGLVARCPGIETKEAADALRGLRLYVPRSALPEPDEDEFYLTDLVGLPVRHVSDNALLGSVKSVQNFGAGDLLEIQPALGGQTWFLPFTRAAVPEVKLAERLILADPPALVGGAEGPAAEAEDDGAERHYD</sequence>
<evidence type="ECO:0000256" key="5">
    <source>
        <dbReference type="HAMAP-Rule" id="MF_00014"/>
    </source>
</evidence>
<evidence type="ECO:0000313" key="9">
    <source>
        <dbReference type="EMBL" id="ALL15003.1"/>
    </source>
</evidence>
<dbReference type="Proteomes" id="UP000056905">
    <property type="component" value="Chromosome"/>
</dbReference>
<dbReference type="Pfam" id="PF01782">
    <property type="entry name" value="RimM"/>
    <property type="match status" value="1"/>
</dbReference>
<dbReference type="PANTHER" id="PTHR33692:SF1">
    <property type="entry name" value="RIBOSOME MATURATION FACTOR RIMM"/>
    <property type="match status" value="1"/>
</dbReference>
<evidence type="ECO:0000256" key="3">
    <source>
        <dbReference type="ARBA" id="ARBA00022552"/>
    </source>
</evidence>
<feature type="region of interest" description="Disordered" evidence="6">
    <location>
        <begin position="176"/>
        <end position="196"/>
    </location>
</feature>
<accession>A0A0P0P345</accession>
<reference evidence="9 10" key="1">
    <citation type="submission" date="2015-10" db="EMBL/GenBank/DDBJ databases">
        <title>Conservation of the essential genome among Caulobacter and Brevundimonas species.</title>
        <authorList>
            <person name="Scott D."/>
            <person name="Ely B."/>
        </authorList>
    </citation>
    <scope>NUCLEOTIDE SEQUENCE [LARGE SCALE GENOMIC DNA]</scope>
    <source>
        <strain evidence="9 10">CB4</strain>
    </source>
</reference>
<dbReference type="GO" id="GO:0043022">
    <property type="term" value="F:ribosome binding"/>
    <property type="evidence" value="ECO:0007669"/>
    <property type="project" value="InterPro"/>
</dbReference>
<dbReference type="InterPro" id="IPR011961">
    <property type="entry name" value="RimM"/>
</dbReference>
<keyword evidence="2 5" id="KW-0690">Ribosome biogenesis</keyword>
<dbReference type="NCBIfam" id="TIGR02273">
    <property type="entry name" value="16S_RimM"/>
    <property type="match status" value="1"/>
</dbReference>
<organism evidence="9 10">
    <name type="scientific">Caulobacter henricii</name>
    <dbReference type="NCBI Taxonomy" id="69395"/>
    <lineage>
        <taxon>Bacteria</taxon>
        <taxon>Pseudomonadati</taxon>
        <taxon>Pseudomonadota</taxon>
        <taxon>Alphaproteobacteria</taxon>
        <taxon>Caulobacterales</taxon>
        <taxon>Caulobacteraceae</taxon>
        <taxon>Caulobacter</taxon>
    </lineage>
</organism>
<feature type="domain" description="RimM N-terminal" evidence="7">
    <location>
        <begin position="16"/>
        <end position="94"/>
    </location>
</feature>
<dbReference type="KEGG" id="chq:AQ619_17460"/>
<evidence type="ECO:0000259" key="8">
    <source>
        <dbReference type="Pfam" id="PF24986"/>
    </source>
</evidence>
<comment type="function">
    <text evidence="5">An accessory protein needed during the final step in the assembly of 30S ribosomal subunit, possibly for assembly of the head region. Essential for efficient processing of 16S rRNA. May be needed both before and after RbfA during the maturation of 16S rRNA. It has affinity for free ribosomal 30S subunits but not for 70S ribosomes.</text>
</comment>
<evidence type="ECO:0000313" key="10">
    <source>
        <dbReference type="Proteomes" id="UP000056905"/>
    </source>
</evidence>
<dbReference type="Pfam" id="PF24986">
    <property type="entry name" value="PRC_RimM"/>
    <property type="match status" value="1"/>
</dbReference>
<evidence type="ECO:0000256" key="1">
    <source>
        <dbReference type="ARBA" id="ARBA00022490"/>
    </source>
</evidence>
<comment type="similarity">
    <text evidence="5">Belongs to the RimM family.</text>
</comment>
<keyword evidence="10" id="KW-1185">Reference proteome</keyword>
<evidence type="ECO:0000256" key="6">
    <source>
        <dbReference type="SAM" id="MobiDB-lite"/>
    </source>
</evidence>
<dbReference type="HAMAP" id="MF_00014">
    <property type="entry name" value="Ribosome_mat_RimM"/>
    <property type="match status" value="1"/>
</dbReference>
<proteinExistence type="inferred from homology"/>
<dbReference type="PANTHER" id="PTHR33692">
    <property type="entry name" value="RIBOSOME MATURATION FACTOR RIMM"/>
    <property type="match status" value="1"/>
</dbReference>
<dbReference type="EMBL" id="CP013002">
    <property type="protein sequence ID" value="ALL15003.1"/>
    <property type="molecule type" value="Genomic_DNA"/>
</dbReference>
<name>A0A0P0P345_9CAUL</name>
<dbReference type="InterPro" id="IPR009000">
    <property type="entry name" value="Transl_B-barrel_sf"/>
</dbReference>
<dbReference type="SUPFAM" id="SSF50447">
    <property type="entry name" value="Translation proteins"/>
    <property type="match status" value="1"/>
</dbReference>
<keyword evidence="4 5" id="KW-0143">Chaperone</keyword>
<evidence type="ECO:0000259" key="7">
    <source>
        <dbReference type="Pfam" id="PF01782"/>
    </source>
</evidence>
<dbReference type="AlphaFoldDB" id="A0A0P0P345"/>
<dbReference type="InterPro" id="IPR011033">
    <property type="entry name" value="PRC_barrel-like_sf"/>
</dbReference>
<dbReference type="InterPro" id="IPR002676">
    <property type="entry name" value="RimM_N"/>
</dbReference>
<comment type="subcellular location">
    <subcellularLocation>
        <location evidence="5">Cytoplasm</location>
    </subcellularLocation>
</comment>
<gene>
    <name evidence="5" type="primary">rimM</name>
    <name evidence="9" type="ORF">AQ619_17460</name>
</gene>
<keyword evidence="1 5" id="KW-0963">Cytoplasm</keyword>
<evidence type="ECO:0000256" key="2">
    <source>
        <dbReference type="ARBA" id="ARBA00022517"/>
    </source>
</evidence>
<comment type="domain">
    <text evidence="5">The PRC barrel domain binds ribosomal protein uS19.</text>
</comment>
<protein>
    <recommendedName>
        <fullName evidence="5">Ribosome maturation factor RimM</fullName>
    </recommendedName>
</protein>
<dbReference type="SUPFAM" id="SSF50346">
    <property type="entry name" value="PRC-barrel domain"/>
    <property type="match status" value="1"/>
</dbReference>
<dbReference type="GO" id="GO:0042274">
    <property type="term" value="P:ribosomal small subunit biogenesis"/>
    <property type="evidence" value="ECO:0007669"/>
    <property type="project" value="UniProtKB-UniRule"/>
</dbReference>